<keyword evidence="1" id="KW-1185">Reference proteome</keyword>
<name>A0AC58TDI8_TOBAC</name>
<reference evidence="1" key="1">
    <citation type="journal article" date="2014" name="Nat. Commun.">
        <title>The tobacco genome sequence and its comparison with those of tomato and potato.</title>
        <authorList>
            <person name="Sierro N."/>
            <person name="Battey J.N."/>
            <person name="Ouadi S."/>
            <person name="Bakaher N."/>
            <person name="Bovet L."/>
            <person name="Willig A."/>
            <person name="Goepfert S."/>
            <person name="Peitsch M.C."/>
            <person name="Ivanov N.V."/>
        </authorList>
    </citation>
    <scope>NUCLEOTIDE SEQUENCE [LARGE SCALE GENOMIC DNA]</scope>
</reference>
<accession>A0AC58TDI8</accession>
<organism evidence="1 2">
    <name type="scientific">Nicotiana tabacum</name>
    <name type="common">Common tobacco</name>
    <dbReference type="NCBI Taxonomy" id="4097"/>
    <lineage>
        <taxon>Eukaryota</taxon>
        <taxon>Viridiplantae</taxon>
        <taxon>Streptophyta</taxon>
        <taxon>Embryophyta</taxon>
        <taxon>Tracheophyta</taxon>
        <taxon>Spermatophyta</taxon>
        <taxon>Magnoliopsida</taxon>
        <taxon>eudicotyledons</taxon>
        <taxon>Gunneridae</taxon>
        <taxon>Pentapetalae</taxon>
        <taxon>asterids</taxon>
        <taxon>lamiids</taxon>
        <taxon>Solanales</taxon>
        <taxon>Solanaceae</taxon>
        <taxon>Nicotianoideae</taxon>
        <taxon>Nicotianeae</taxon>
        <taxon>Nicotiana</taxon>
    </lineage>
</organism>
<evidence type="ECO:0000313" key="1">
    <source>
        <dbReference type="Proteomes" id="UP000790787"/>
    </source>
</evidence>
<protein>
    <submittedName>
        <fullName evidence="2">Uncharacterized protein LOC142173569</fullName>
    </submittedName>
</protein>
<reference evidence="2" key="2">
    <citation type="submission" date="2025-08" db="UniProtKB">
        <authorList>
            <consortium name="RefSeq"/>
        </authorList>
    </citation>
    <scope>IDENTIFICATION</scope>
    <source>
        <tissue evidence="2">Leaf</tissue>
    </source>
</reference>
<sequence length="678" mass="77509">MADKSIAVYRVDVEAAQMEAHEVADTADARAHWVAELAKWLSYILNFILFVNLCFCTFQKFKLEFSDKSTYKGLLAKFDMITSFYKAQASAFSSSSPLSSSLYPVISNNINPSQASDKVLDYEPDPAQRKLISAYPPNLRDRVRRNYIQNGPCQPRDFVFPKRDFRGIMRQFNPEWFKTSCSQWLEMRLEDMGGKIGDAFTTNGFRVFIIDVSTQSILTSLDKQYEKIKSEHRVHLNASIDVIRKEDVKNVVLEKAPKNNTMTFPDIQKDIVNSCSEETAKAIIEDLNGNFFGILVDESKDVFHKEQMALILRYVNKEDELIERFLGLVHVKDTTAYALQKIINSLLLQHSLSLSLIRGQGYDGASNMQGEINGLKALILKDNPPVYCVHCFAHQLQLTLVAVAKKHHDINNFFDILANVLNVVGESYKHREMLRDDQAEKLDELLVLGEVHTGSGLNQELGFQRPGDTRWGSHFKTLRNFISLFSSIVHVLGVLANEGSNYQKKALAKGLVEDIRSYEFVYILHLMLKIMAITYDLNMTLQIKDQDIVNTMKLVHFTKSFELDNYIDYIREMDNAFSNLKGLGDLSKTLVKTNIHKTWRLVYLLVKLSLILPVAIATVERAFSSMKFIKNDLRDRIGDDFLNDCLVCYIEDGVFESVPNDAIIDRFQNMTSRRVQLK</sequence>
<dbReference type="RefSeq" id="XP_075095288.1">
    <property type="nucleotide sequence ID" value="XM_075239187.1"/>
</dbReference>
<proteinExistence type="predicted"/>
<evidence type="ECO:0000313" key="2">
    <source>
        <dbReference type="RefSeq" id="XP_075095288.1"/>
    </source>
</evidence>
<gene>
    <name evidence="2" type="primary">LOC142173569</name>
</gene>
<dbReference type="Proteomes" id="UP000790787">
    <property type="component" value="Chromosome 19"/>
</dbReference>